<name>W1P2V9_AMBTC</name>
<organism evidence="2 3">
    <name type="scientific">Amborella trichopoda</name>
    <dbReference type="NCBI Taxonomy" id="13333"/>
    <lineage>
        <taxon>Eukaryota</taxon>
        <taxon>Viridiplantae</taxon>
        <taxon>Streptophyta</taxon>
        <taxon>Embryophyta</taxon>
        <taxon>Tracheophyta</taxon>
        <taxon>Spermatophyta</taxon>
        <taxon>Magnoliopsida</taxon>
        <taxon>Amborellales</taxon>
        <taxon>Amborellaceae</taxon>
        <taxon>Amborella</taxon>
    </lineage>
</organism>
<dbReference type="AlphaFoldDB" id="W1P2V9"/>
<evidence type="ECO:0000313" key="3">
    <source>
        <dbReference type="Proteomes" id="UP000017836"/>
    </source>
</evidence>
<dbReference type="Gramene" id="ERN01931">
    <property type="protein sequence ID" value="ERN01931"/>
    <property type="gene ID" value="AMTR_s00045p00033260"/>
</dbReference>
<evidence type="ECO:0000313" key="2">
    <source>
        <dbReference type="EMBL" id="ERN01931.1"/>
    </source>
</evidence>
<proteinExistence type="predicted"/>
<feature type="region of interest" description="Disordered" evidence="1">
    <location>
        <begin position="1"/>
        <end position="30"/>
    </location>
</feature>
<gene>
    <name evidence="2" type="ORF">AMTR_s00045p00033260</name>
</gene>
<accession>W1P2V9</accession>
<dbReference type="Proteomes" id="UP000017836">
    <property type="component" value="Unassembled WGS sequence"/>
</dbReference>
<reference evidence="3" key="1">
    <citation type="journal article" date="2013" name="Science">
        <title>The Amborella genome and the evolution of flowering plants.</title>
        <authorList>
            <consortium name="Amborella Genome Project"/>
        </authorList>
    </citation>
    <scope>NUCLEOTIDE SEQUENCE [LARGE SCALE GENOMIC DNA]</scope>
</reference>
<sequence length="291" mass="29987">MASAGESSHGDGSPLGWKAPDLSSLGDDADREEANGVSTVFRLHDIEDVDASGIRNNVLHIDGSEGESCSLLEEVAADSFNEAVKVDKPCVVAAAGSFIEAVIVDKPCVVAAAGFGEKDLHNKKNGGTTIDGGDGDREEHRSGYGGNFSYVDDAAVLSSLAGVIAVGDEKDDSKNISSMVAQGVNGERINIVIGDISGSHVSVLKGKGIVGVGDDHGAGSTADLHASVTGDVAGSADAWNNIGSREKAVVHNGMCDTSSHVQVVKLVLKVSMLWLENLQLVFPLVALILIE</sequence>
<evidence type="ECO:0000256" key="1">
    <source>
        <dbReference type="SAM" id="MobiDB-lite"/>
    </source>
</evidence>
<dbReference type="EMBL" id="KI394661">
    <property type="protein sequence ID" value="ERN01931.1"/>
    <property type="molecule type" value="Genomic_DNA"/>
</dbReference>
<protein>
    <submittedName>
        <fullName evidence="2">Uncharacterized protein</fullName>
    </submittedName>
</protein>
<keyword evidence="3" id="KW-1185">Reference proteome</keyword>
<dbReference type="HOGENOM" id="CLU_957613_0_0_1"/>